<dbReference type="PANTHER" id="PTHR24256">
    <property type="entry name" value="TRYPTASE-RELATED"/>
    <property type="match status" value="1"/>
</dbReference>
<dbReference type="PROSITE" id="PS00135">
    <property type="entry name" value="TRYPSIN_SER"/>
    <property type="match status" value="1"/>
</dbReference>
<keyword evidence="5" id="KW-0732">Signal</keyword>
<dbReference type="EMBL" id="AJVK01031246">
    <property type="status" value="NOT_ANNOTATED_CDS"/>
    <property type="molecule type" value="Genomic_DNA"/>
</dbReference>
<dbReference type="Pfam" id="PF00089">
    <property type="entry name" value="Trypsin"/>
    <property type="match status" value="3"/>
</dbReference>
<dbReference type="FunFam" id="3.30.1640.30:FF:000001">
    <property type="entry name" value="Serine protease 7"/>
    <property type="match status" value="1"/>
</dbReference>
<evidence type="ECO:0000256" key="9">
    <source>
        <dbReference type="ARBA" id="ARBA00023145"/>
    </source>
</evidence>
<dbReference type="GO" id="GO:0005576">
    <property type="term" value="C:extracellular region"/>
    <property type="evidence" value="ECO:0007669"/>
    <property type="project" value="UniProtKB-SubCell"/>
</dbReference>
<comment type="subcellular location">
    <subcellularLocation>
        <location evidence="1">Secreted</location>
    </subcellularLocation>
</comment>
<dbReference type="PRINTS" id="PR00722">
    <property type="entry name" value="CHYMOTRYPSIN"/>
</dbReference>
<dbReference type="Gene3D" id="3.30.1640.30">
    <property type="match status" value="2"/>
</dbReference>
<dbReference type="EMBL" id="AJVK01031245">
    <property type="status" value="NOT_ANNOTATED_CDS"/>
    <property type="molecule type" value="Genomic_DNA"/>
</dbReference>
<keyword evidence="14" id="KW-1185">Reference proteome</keyword>
<sequence length="884" mass="98132">MELRELLLYVTLTLSLMTQTNGQRPCETPNGNRGECISIYDCPVLHDLLVNSVLIRNTTTNFQSFQCSSEPNEGTFVCCKLSQEENVRPNQIKAPSYNRGNLINICGCQGYRRSIIERNETDLNEFPWMALLDYEDEENHFIPFCGGFLINARYVVTTAYCVKGNRKNTTRKIVNIRIGEYDTTTNPDCVNDGFQDNCNFPILNYGIEEVISHEDYSPLNYQNDIALIRLTGNVVYNEFAFPICLPEPDFPGTPDGNEVTVAGWGLTLDRELSSVKLKAKTSVVSFNRCLDEYSTQTNLSKKVQMCAGGEFLMDACVVDSSGPLMARYNGSWIAEGLASFGRRCGVNGTWISKSGGFLINARYVITAAHCVVNNNIGKIVNVRIGEHDTRTDPDCINDGSQEICNNPVLNYGIEEIIPHKDYIPDNPLNLQNDIALIRLTSNVRNSEFVAPICLPPPDFPGTPLGNNVTVAGWGKTENEIRSPVKKKVDVPIVSYERCIVGYAGLTISNDLQICAGELLLNVTLTLSLLSQTNAQRLCTTPNGNRGKCISVYDCPAVIRLLRSPILTPNTIEYLRKLQCSGEPNKGVFVCCEQSRVRMRSDVRPNQIVTPSNNQGNIISPLCGYDRPLNKIIGGTESNLMESPWMALLEYERKNGTWVHACGGFLISNRYIVTAAHCVVGSQVKIIGKLVNIRIREYNTSTDPDCINDGFRKICNDPVMNFGIEEIIPHEDYIPDNLVNIQNDIALIRLTGNIENVIPICLPPPDFPGTPVGSNVTVVGWGRTLNQERSTVKMKVDVPIVSSKRCLREYRRKTRLSKELQICAGGEFQKDSCVGDSGGPLMTEHNGVWIAEGMVSFGMRCGSNNSAVNTRVSPYVPWILSNMKP</sequence>
<dbReference type="InterPro" id="IPR033116">
    <property type="entry name" value="TRYPSIN_SER"/>
</dbReference>
<dbReference type="InterPro" id="IPR018114">
    <property type="entry name" value="TRYPSIN_HIS"/>
</dbReference>
<dbReference type="GO" id="GO:0045087">
    <property type="term" value="P:innate immune response"/>
    <property type="evidence" value="ECO:0007669"/>
    <property type="project" value="UniProtKB-KW"/>
</dbReference>
<keyword evidence="8" id="KW-0391">Immunity</keyword>
<dbReference type="FunFam" id="2.40.10.10:FF:000028">
    <property type="entry name" value="Serine protease easter"/>
    <property type="match status" value="3"/>
</dbReference>
<evidence type="ECO:0000256" key="2">
    <source>
        <dbReference type="ARBA" id="ARBA00022525"/>
    </source>
</evidence>
<proteinExistence type="inferred from homology"/>
<dbReference type="InterPro" id="IPR001254">
    <property type="entry name" value="Trypsin_dom"/>
</dbReference>
<evidence type="ECO:0000256" key="4">
    <source>
        <dbReference type="ARBA" id="ARBA00022670"/>
    </source>
</evidence>
<organism evidence="13 14">
    <name type="scientific">Phlebotomus papatasi</name>
    <name type="common">Sandfly</name>
    <dbReference type="NCBI Taxonomy" id="29031"/>
    <lineage>
        <taxon>Eukaryota</taxon>
        <taxon>Metazoa</taxon>
        <taxon>Ecdysozoa</taxon>
        <taxon>Arthropoda</taxon>
        <taxon>Hexapoda</taxon>
        <taxon>Insecta</taxon>
        <taxon>Pterygota</taxon>
        <taxon>Neoptera</taxon>
        <taxon>Endopterygota</taxon>
        <taxon>Diptera</taxon>
        <taxon>Nematocera</taxon>
        <taxon>Psychodoidea</taxon>
        <taxon>Psychodidae</taxon>
        <taxon>Phlebotomus</taxon>
        <taxon>Phlebotomus</taxon>
    </lineage>
</organism>
<dbReference type="PROSITE" id="PS51888">
    <property type="entry name" value="CLIP"/>
    <property type="match status" value="2"/>
</dbReference>
<dbReference type="InterPro" id="IPR051487">
    <property type="entry name" value="Ser/Thr_Proteases_Immune/Dev"/>
</dbReference>
<dbReference type="EnsemblMetazoa" id="PPAI005671-RA">
    <property type="protein sequence ID" value="PPAI005671-PA"/>
    <property type="gene ID" value="PPAI005671"/>
</dbReference>
<dbReference type="VEuPathDB" id="VectorBase:PPAI005671"/>
<dbReference type="VEuPathDB" id="VectorBase:PPAPM1_007526"/>
<evidence type="ECO:0000256" key="6">
    <source>
        <dbReference type="ARBA" id="ARBA00022801"/>
    </source>
</evidence>
<evidence type="ECO:0000256" key="12">
    <source>
        <dbReference type="ARBA" id="ARBA00024195"/>
    </source>
</evidence>
<evidence type="ECO:0000256" key="11">
    <source>
        <dbReference type="ARBA" id="ARBA00023180"/>
    </source>
</evidence>
<dbReference type="CDD" id="cd00190">
    <property type="entry name" value="Tryp_SPc"/>
    <property type="match status" value="3"/>
</dbReference>
<dbReference type="EMBL" id="AJVK01031247">
    <property type="status" value="NOT_ANNOTATED_CDS"/>
    <property type="molecule type" value="Genomic_DNA"/>
</dbReference>
<dbReference type="SMART" id="SM00680">
    <property type="entry name" value="CLIP"/>
    <property type="match status" value="2"/>
</dbReference>
<keyword evidence="9" id="KW-0865">Zymogen</keyword>
<keyword evidence="11" id="KW-0325">Glycoprotein</keyword>
<evidence type="ECO:0000256" key="8">
    <source>
        <dbReference type="ARBA" id="ARBA00022859"/>
    </source>
</evidence>
<evidence type="ECO:0000256" key="3">
    <source>
        <dbReference type="ARBA" id="ARBA00022588"/>
    </source>
</evidence>
<dbReference type="InterPro" id="IPR022700">
    <property type="entry name" value="CLIP"/>
</dbReference>
<dbReference type="InterPro" id="IPR001314">
    <property type="entry name" value="Peptidase_S1A"/>
</dbReference>
<keyword evidence="2" id="KW-0964">Secreted</keyword>
<keyword evidence="10" id="KW-1015">Disulfide bond</keyword>
<dbReference type="VEuPathDB" id="VectorBase:PPAPM1_011893"/>
<dbReference type="GO" id="GO:0004252">
    <property type="term" value="F:serine-type endopeptidase activity"/>
    <property type="evidence" value="ECO:0007669"/>
    <property type="project" value="InterPro"/>
</dbReference>
<dbReference type="PROSITE" id="PS00134">
    <property type="entry name" value="TRYPSIN_HIS"/>
    <property type="match status" value="2"/>
</dbReference>
<dbReference type="InterPro" id="IPR038565">
    <property type="entry name" value="CLIP_sf"/>
</dbReference>
<dbReference type="InterPro" id="IPR009003">
    <property type="entry name" value="Peptidase_S1_PA"/>
</dbReference>
<reference evidence="13" key="1">
    <citation type="submission" date="2022-08" db="UniProtKB">
        <authorList>
            <consortium name="EnsemblMetazoa"/>
        </authorList>
    </citation>
    <scope>IDENTIFICATION</scope>
    <source>
        <strain evidence="13">Israel</strain>
    </source>
</reference>
<keyword evidence="4" id="KW-0645">Protease</keyword>
<evidence type="ECO:0000256" key="1">
    <source>
        <dbReference type="ARBA" id="ARBA00004613"/>
    </source>
</evidence>
<dbReference type="SUPFAM" id="SSF50494">
    <property type="entry name" value="Trypsin-like serine proteases"/>
    <property type="match status" value="3"/>
</dbReference>
<accession>A0A1B0EX47</accession>
<keyword evidence="3" id="KW-0399">Innate immunity</keyword>
<dbReference type="Pfam" id="PF12032">
    <property type="entry name" value="CLIP"/>
    <property type="match status" value="2"/>
</dbReference>
<dbReference type="VEuPathDB" id="VectorBase:PPAPM1_001753"/>
<dbReference type="InterPro" id="IPR043504">
    <property type="entry name" value="Peptidase_S1_PA_chymotrypsin"/>
</dbReference>
<dbReference type="GO" id="GO:0006508">
    <property type="term" value="P:proteolysis"/>
    <property type="evidence" value="ECO:0007669"/>
    <property type="project" value="UniProtKB-KW"/>
</dbReference>
<evidence type="ECO:0000256" key="7">
    <source>
        <dbReference type="ARBA" id="ARBA00022825"/>
    </source>
</evidence>
<protein>
    <submittedName>
        <fullName evidence="13">Uncharacterized protein</fullName>
    </submittedName>
</protein>
<comment type="similarity">
    <text evidence="12">Belongs to the peptidase S1 family. CLIP subfamily.</text>
</comment>
<evidence type="ECO:0000313" key="13">
    <source>
        <dbReference type="EnsemblMetazoa" id="PPAI005671-PA"/>
    </source>
</evidence>
<keyword evidence="7" id="KW-0720">Serine protease</keyword>
<dbReference type="Proteomes" id="UP000092462">
    <property type="component" value="Unassembled WGS sequence"/>
</dbReference>
<evidence type="ECO:0000256" key="10">
    <source>
        <dbReference type="ARBA" id="ARBA00023157"/>
    </source>
</evidence>
<evidence type="ECO:0000313" key="14">
    <source>
        <dbReference type="Proteomes" id="UP000092462"/>
    </source>
</evidence>
<dbReference type="AlphaFoldDB" id="A0A1B0EX47"/>
<keyword evidence="6" id="KW-0378">Hydrolase</keyword>
<dbReference type="PROSITE" id="PS50240">
    <property type="entry name" value="TRYPSIN_DOM"/>
    <property type="match status" value="3"/>
</dbReference>
<dbReference type="Gene3D" id="2.40.10.10">
    <property type="entry name" value="Trypsin-like serine proteases"/>
    <property type="match status" value="6"/>
</dbReference>
<dbReference type="SMART" id="SM00020">
    <property type="entry name" value="Tryp_SPc"/>
    <property type="match status" value="3"/>
</dbReference>
<evidence type="ECO:0000256" key="5">
    <source>
        <dbReference type="ARBA" id="ARBA00022729"/>
    </source>
</evidence>
<name>A0A1B0EX47_PHLPP</name>